<dbReference type="AlphaFoldDB" id="A0A938WJP7"/>
<feature type="signal peptide" evidence="1">
    <location>
        <begin position="1"/>
        <end position="20"/>
    </location>
</feature>
<dbReference type="InterPro" id="IPR025345">
    <property type="entry name" value="DUF4249"/>
</dbReference>
<keyword evidence="3" id="KW-1185">Reference proteome</keyword>
<name>A0A938WJP7_9BACT</name>
<comment type="caution">
    <text evidence="2">The sequence shown here is derived from an EMBL/GenBank/DDBJ whole genome shotgun (WGS) entry which is preliminary data.</text>
</comment>
<feature type="chain" id="PRO_5036968560" evidence="1">
    <location>
        <begin position="21"/>
        <end position="284"/>
    </location>
</feature>
<dbReference type="RefSeq" id="WP_205107327.1">
    <property type="nucleotide sequence ID" value="NZ_JACJJL010000002.1"/>
</dbReference>
<proteinExistence type="predicted"/>
<reference evidence="2 3" key="1">
    <citation type="journal article" date="2021" name="Sci. Rep.">
        <title>The distribution of antibiotic resistance genes in chicken gut microbiota commensals.</title>
        <authorList>
            <person name="Juricova H."/>
            <person name="Matiasovicova J."/>
            <person name="Kubasova T."/>
            <person name="Cejkova D."/>
            <person name="Rychlik I."/>
        </authorList>
    </citation>
    <scope>NUCLEOTIDE SEQUENCE [LARGE SCALE GENOMIC DNA]</scope>
    <source>
        <strain evidence="2 3">An819</strain>
    </source>
</reference>
<dbReference type="PROSITE" id="PS51257">
    <property type="entry name" value="PROKAR_LIPOPROTEIN"/>
    <property type="match status" value="1"/>
</dbReference>
<sequence>MISSRLLRAVPALAVALAFAACERGFGDAAEPQLVVEGWIDSGGFPVVMLSRTVPITDEYRPTSELADYVERWARVAVADGQREVVLVGRHDADCFSPYVYTTSDLRGEPGHTYRLTVDCTDGTHAEATATIPEPAPIDSFAVEPVAHADSLRQVYAFVGGRRDSCFYKLFTHVFGKPYGYMSSYLGIAEGRMLPADGKMPVNPGRLNIDSDFTPCFEAGDTVMVKLASITEEAYRFWRDFEDMTTLSRNPLFPVSNNLHSNIDGGLGYWFGYGACFATLTVGP</sequence>
<keyword evidence="1" id="KW-0732">Signal</keyword>
<protein>
    <submittedName>
        <fullName evidence="2">DUF4249 domain-containing protein</fullName>
    </submittedName>
</protein>
<dbReference type="EMBL" id="JACJJL010000002">
    <property type="protein sequence ID" value="MBM6660509.1"/>
    <property type="molecule type" value="Genomic_DNA"/>
</dbReference>
<gene>
    <name evidence="2" type="ORF">H6B30_01855</name>
</gene>
<accession>A0A938WJP7</accession>
<dbReference type="Pfam" id="PF14054">
    <property type="entry name" value="DUF4249"/>
    <property type="match status" value="1"/>
</dbReference>
<evidence type="ECO:0000256" key="1">
    <source>
        <dbReference type="SAM" id="SignalP"/>
    </source>
</evidence>
<organism evidence="2 3">
    <name type="scientific">Marseilla massiliensis</name>
    <dbReference type="NCBI Taxonomy" id="1841864"/>
    <lineage>
        <taxon>Bacteria</taxon>
        <taxon>Pseudomonadati</taxon>
        <taxon>Bacteroidota</taxon>
        <taxon>Bacteroidia</taxon>
        <taxon>Bacteroidales</taxon>
        <taxon>Prevotellaceae</taxon>
        <taxon>Marseilla</taxon>
    </lineage>
</organism>
<evidence type="ECO:0000313" key="2">
    <source>
        <dbReference type="EMBL" id="MBM6660509.1"/>
    </source>
</evidence>
<dbReference type="Proteomes" id="UP000764045">
    <property type="component" value="Unassembled WGS sequence"/>
</dbReference>
<evidence type="ECO:0000313" key="3">
    <source>
        <dbReference type="Proteomes" id="UP000764045"/>
    </source>
</evidence>